<dbReference type="GO" id="GO:0005524">
    <property type="term" value="F:ATP binding"/>
    <property type="evidence" value="ECO:0007669"/>
    <property type="project" value="UniProtKB-KW"/>
</dbReference>
<dbReference type="Gene3D" id="3.40.50.300">
    <property type="entry name" value="P-loop containing nucleotide triphosphate hydrolases"/>
    <property type="match status" value="2"/>
</dbReference>
<dbReference type="SUPFAM" id="SSF52540">
    <property type="entry name" value="P-loop containing nucleoside triphosphate hydrolases"/>
    <property type="match status" value="2"/>
</dbReference>
<dbReference type="InterPro" id="IPR003439">
    <property type="entry name" value="ABC_transporter-like_ATP-bd"/>
</dbReference>
<keyword evidence="5" id="KW-0732">Signal</keyword>
<dbReference type="Pfam" id="PF00005">
    <property type="entry name" value="ABC_tran"/>
    <property type="match status" value="2"/>
</dbReference>
<dbReference type="InterPro" id="IPR027417">
    <property type="entry name" value="P-loop_NTPase"/>
</dbReference>
<accession>A0A9W7C4T5</accession>
<keyword evidence="1" id="KW-0547">Nucleotide-binding</keyword>
<evidence type="ECO:0000256" key="4">
    <source>
        <dbReference type="SAM" id="MobiDB-lite"/>
    </source>
</evidence>
<feature type="coiled-coil region" evidence="3">
    <location>
        <begin position="676"/>
        <end position="744"/>
    </location>
</feature>
<comment type="caution">
    <text evidence="7">The sequence shown here is derived from an EMBL/GenBank/DDBJ whole genome shotgun (WGS) entry which is preliminary data.</text>
</comment>
<gene>
    <name evidence="7" type="ORF">TrVE_jg14277</name>
</gene>
<proteinExistence type="predicted"/>
<evidence type="ECO:0000256" key="3">
    <source>
        <dbReference type="SAM" id="Coils"/>
    </source>
</evidence>
<organism evidence="7 8">
    <name type="scientific">Triparma verrucosa</name>
    <dbReference type="NCBI Taxonomy" id="1606542"/>
    <lineage>
        <taxon>Eukaryota</taxon>
        <taxon>Sar</taxon>
        <taxon>Stramenopiles</taxon>
        <taxon>Ochrophyta</taxon>
        <taxon>Bolidophyceae</taxon>
        <taxon>Parmales</taxon>
        <taxon>Triparmaceae</taxon>
        <taxon>Triparma</taxon>
    </lineage>
</organism>
<keyword evidence="2" id="KW-0067">ATP-binding</keyword>
<feature type="domain" description="ABC transporter" evidence="6">
    <location>
        <begin position="56"/>
        <end position="334"/>
    </location>
</feature>
<keyword evidence="8" id="KW-1185">Reference proteome</keyword>
<feature type="signal peptide" evidence="5">
    <location>
        <begin position="1"/>
        <end position="26"/>
    </location>
</feature>
<feature type="domain" description="ABC transporter" evidence="6">
    <location>
        <begin position="418"/>
        <end position="649"/>
    </location>
</feature>
<evidence type="ECO:0000256" key="5">
    <source>
        <dbReference type="SAM" id="SignalP"/>
    </source>
</evidence>
<dbReference type="PROSITE" id="PS00211">
    <property type="entry name" value="ABC_TRANSPORTER_1"/>
    <property type="match status" value="2"/>
</dbReference>
<dbReference type="InterPro" id="IPR051309">
    <property type="entry name" value="ABCF_ATPase"/>
</dbReference>
<dbReference type="SMART" id="SM00382">
    <property type="entry name" value="AAA"/>
    <property type="match status" value="2"/>
</dbReference>
<name>A0A9W7C4T5_9STRA</name>
<evidence type="ECO:0000313" key="7">
    <source>
        <dbReference type="EMBL" id="GMH98243.1"/>
    </source>
</evidence>
<dbReference type="PANTHER" id="PTHR42855:SF1">
    <property type="entry name" value="ABC TRANSPORTER DOMAIN-CONTAINING PROTEIN"/>
    <property type="match status" value="1"/>
</dbReference>
<protein>
    <recommendedName>
        <fullName evidence="6">ABC transporter domain-containing protein</fullName>
    </recommendedName>
</protein>
<dbReference type="EMBL" id="BRXX01000213">
    <property type="protein sequence ID" value="GMH98243.1"/>
    <property type="molecule type" value="Genomic_DNA"/>
</dbReference>
<reference evidence="8" key="1">
    <citation type="journal article" date="2023" name="Commun. Biol.">
        <title>Genome analysis of Parmales, the sister group of diatoms, reveals the evolutionary specialization of diatoms from phago-mixotrophs to photoautotrophs.</title>
        <authorList>
            <person name="Ban H."/>
            <person name="Sato S."/>
            <person name="Yoshikawa S."/>
            <person name="Yamada K."/>
            <person name="Nakamura Y."/>
            <person name="Ichinomiya M."/>
            <person name="Sato N."/>
            <person name="Blanc-Mathieu R."/>
            <person name="Endo H."/>
            <person name="Kuwata A."/>
            <person name="Ogata H."/>
        </authorList>
    </citation>
    <scope>NUCLEOTIDE SEQUENCE [LARGE SCALE GENOMIC DNA]</scope>
    <source>
        <strain evidence="8">NIES 3699</strain>
    </source>
</reference>
<dbReference type="PROSITE" id="PS50893">
    <property type="entry name" value="ABC_TRANSPORTER_2"/>
    <property type="match status" value="2"/>
</dbReference>
<dbReference type="GO" id="GO:0016887">
    <property type="term" value="F:ATP hydrolysis activity"/>
    <property type="evidence" value="ECO:0007669"/>
    <property type="project" value="InterPro"/>
</dbReference>
<evidence type="ECO:0000313" key="8">
    <source>
        <dbReference type="Proteomes" id="UP001165160"/>
    </source>
</evidence>
<dbReference type="InterPro" id="IPR003593">
    <property type="entry name" value="AAA+_ATPase"/>
</dbReference>
<dbReference type="FunFam" id="3.40.50.300:FF:000011">
    <property type="entry name" value="Putative ABC transporter ATP-binding component"/>
    <property type="match status" value="2"/>
</dbReference>
<dbReference type="PANTHER" id="PTHR42855">
    <property type="entry name" value="ABC TRANSPORTER ATP-BINDING SUBUNIT"/>
    <property type="match status" value="1"/>
</dbReference>
<dbReference type="InterPro" id="IPR017871">
    <property type="entry name" value="ABC_transporter-like_CS"/>
</dbReference>
<evidence type="ECO:0000259" key="6">
    <source>
        <dbReference type="PROSITE" id="PS50893"/>
    </source>
</evidence>
<evidence type="ECO:0000256" key="1">
    <source>
        <dbReference type="ARBA" id="ARBA00022741"/>
    </source>
</evidence>
<evidence type="ECO:0000256" key="2">
    <source>
        <dbReference type="ARBA" id="ARBA00022840"/>
    </source>
</evidence>
<dbReference type="AlphaFoldDB" id="A0A9W7C4T5"/>
<feature type="region of interest" description="Disordered" evidence="4">
    <location>
        <begin position="28"/>
        <end position="55"/>
    </location>
</feature>
<dbReference type="Proteomes" id="UP001165160">
    <property type="component" value="Unassembled WGS sequence"/>
</dbReference>
<dbReference type="CDD" id="cd03221">
    <property type="entry name" value="ABCF_EF-3"/>
    <property type="match status" value="2"/>
</dbReference>
<feature type="chain" id="PRO_5040998840" description="ABC transporter domain-containing protein" evidence="5">
    <location>
        <begin position="27"/>
        <end position="749"/>
    </location>
</feature>
<sequence length="749" mass="83583">MRSPMRSLNLLSCVIIIVLIAENVYPLSTSSSPNSISPADLSSSSSSSTSSTPPVLLGTGLSHSYDGKVSQFSEVDITIRRGERIALVGNNGEGKSTLLKALLADGKATQGVKGKLESPRNTRICIVEQSPPDWGNANSKNSPSDKAAPLTVAEALFYSVEPLQTPTMAACQNYKRRLYDCEKDPNDAGCIDQLVKAQEEMEKFAPLSWDTLNEGEVVAGQLKLTKLLDKSLSTLSGGERKRAALAAGLLSSPDLLILDEPTNHLDLDGIKYLTEAILNTRSRSMALLTVTHDRAFLDKVCDTVLELDKARLFSYRIPQNYRSNDESSGSFGYYMSQKAERLEKEEKEESDMKNKLKKELEWMRRQPQARETKQRARQNDFYDLRENLQLKSNTLKGSKANSIELEQKQGRRLGNDILKCEKLCLKSKDADKVILNDFSYSFENGDRIAIVGDNGVGKTTFINLLIGEIAPDSGKVVQGETVTVGYYDQKGLKLDQGDEEITCLEFVKKNVESSGDSPDVAAPLAETDQLEAMRLLKKFNFPRQRWQTRVKLLSGGEKRRLQLLQVISRRPNFLCLDEPSNDLDIATLESLESYLQEFKGVVVIVSHDEYFLSKTVDHLFVFEGDGIVKNYMGTMAEYLALREEQAEEVKDAPPSNIPAAAAATPTLSKEDTRKVINLQRDQKKIMEQKIPNLQKKLETAENELTTQSNEGAGWTELGETQTKVDDLKTKIEDMENEWMEIEMALEDLK</sequence>
<keyword evidence="3" id="KW-0175">Coiled coil</keyword>